<feature type="transmembrane region" description="Helical" evidence="7">
    <location>
        <begin position="70"/>
        <end position="89"/>
    </location>
</feature>
<evidence type="ECO:0000313" key="12">
    <source>
        <dbReference type="Proteomes" id="UP000231192"/>
    </source>
</evidence>
<dbReference type="AlphaFoldDB" id="A0A2H0UB52"/>
<dbReference type="Pfam" id="PF21082">
    <property type="entry name" value="MS_channel_3rd"/>
    <property type="match status" value="1"/>
</dbReference>
<dbReference type="InterPro" id="IPR023408">
    <property type="entry name" value="MscS_beta-dom_sf"/>
</dbReference>
<evidence type="ECO:0000259" key="10">
    <source>
        <dbReference type="Pfam" id="PF21088"/>
    </source>
</evidence>
<dbReference type="InterPro" id="IPR045276">
    <property type="entry name" value="YbiO_bact"/>
</dbReference>
<feature type="domain" description="Mechanosensitive ion channel transmembrane helices 2/3" evidence="10">
    <location>
        <begin position="75"/>
        <end position="114"/>
    </location>
</feature>
<evidence type="ECO:0000259" key="8">
    <source>
        <dbReference type="Pfam" id="PF00924"/>
    </source>
</evidence>
<evidence type="ECO:0000256" key="7">
    <source>
        <dbReference type="SAM" id="Phobius"/>
    </source>
</evidence>
<feature type="domain" description="Mechanosensitive ion channel MscS" evidence="8">
    <location>
        <begin position="116"/>
        <end position="180"/>
    </location>
</feature>
<comment type="similarity">
    <text evidence="2">Belongs to the MscS (TC 1.A.23) family.</text>
</comment>
<sequence length="284" mass="31668">MDFNISHVYTFLSEWVLNHGMAIAAIIILAFIVRWSMHIFLERIIRKLIPSGRFHTQESERQREDTLIRVARGTFTVFIWILAMLMILSEAGINIGPLLAAAGVAGIAVGFGGQYLIRDVVAGIFVILENQYRVGDVVCLDDTCGLVEDVSMRMATLRDLDGTAHHVPHGVVSKVSNLSKEFARVNLDLGVSYSSDLESVVRVINATGEALANDDVWKHDIIKPIVFERVTDFADSAIMVKVLGDTRPLRQWAVAGEFRKRIKIAFDKEGIEIPFPQRVVHKAS</sequence>
<keyword evidence="6 7" id="KW-0472">Membrane</keyword>
<evidence type="ECO:0000256" key="2">
    <source>
        <dbReference type="ARBA" id="ARBA00008017"/>
    </source>
</evidence>
<keyword evidence="4 7" id="KW-0812">Transmembrane</keyword>
<accession>A0A2H0UB52</accession>
<keyword evidence="5 7" id="KW-1133">Transmembrane helix</keyword>
<dbReference type="GO" id="GO:0005886">
    <property type="term" value="C:plasma membrane"/>
    <property type="evidence" value="ECO:0007669"/>
    <property type="project" value="UniProtKB-SubCell"/>
</dbReference>
<comment type="subcellular location">
    <subcellularLocation>
        <location evidence="1">Cell membrane</location>
        <topology evidence="1">Multi-pass membrane protein</topology>
    </subcellularLocation>
</comment>
<proteinExistence type="inferred from homology"/>
<evidence type="ECO:0000256" key="1">
    <source>
        <dbReference type="ARBA" id="ARBA00004651"/>
    </source>
</evidence>
<dbReference type="PANTHER" id="PTHR30460">
    <property type="entry name" value="MODERATE CONDUCTANCE MECHANOSENSITIVE CHANNEL YBIO"/>
    <property type="match status" value="1"/>
</dbReference>
<evidence type="ECO:0000259" key="9">
    <source>
        <dbReference type="Pfam" id="PF21082"/>
    </source>
</evidence>
<keyword evidence="3" id="KW-1003">Cell membrane</keyword>
<name>A0A2H0UB52_9BACT</name>
<reference evidence="12" key="1">
    <citation type="submission" date="2017-09" db="EMBL/GenBank/DDBJ databases">
        <title>Depth-based differentiation of microbial function through sediment-hosted aquifers and enrichment of novel symbionts in the deep terrestrial subsurface.</title>
        <authorList>
            <person name="Probst A.J."/>
            <person name="Ladd B."/>
            <person name="Jarett J.K."/>
            <person name="Geller-Mcgrath D.E."/>
            <person name="Sieber C.M.K."/>
            <person name="Emerson J.B."/>
            <person name="Anantharaman K."/>
            <person name="Thomas B.C."/>
            <person name="Malmstrom R."/>
            <person name="Stieglmeier M."/>
            <person name="Klingl A."/>
            <person name="Woyke T."/>
            <person name="Ryan C.M."/>
            <person name="Banfield J.F."/>
        </authorList>
    </citation>
    <scope>NUCLEOTIDE SEQUENCE [LARGE SCALE GENOMIC DNA]</scope>
</reference>
<dbReference type="SUPFAM" id="SSF82689">
    <property type="entry name" value="Mechanosensitive channel protein MscS (YggB), C-terminal domain"/>
    <property type="match status" value="1"/>
</dbReference>
<evidence type="ECO:0000256" key="6">
    <source>
        <dbReference type="ARBA" id="ARBA00023136"/>
    </source>
</evidence>
<dbReference type="Proteomes" id="UP000231192">
    <property type="component" value="Unassembled WGS sequence"/>
</dbReference>
<dbReference type="SUPFAM" id="SSF82861">
    <property type="entry name" value="Mechanosensitive channel protein MscS (YggB), transmembrane region"/>
    <property type="match status" value="1"/>
</dbReference>
<dbReference type="InterPro" id="IPR011014">
    <property type="entry name" value="MscS_channel_TM-2"/>
</dbReference>
<comment type="caution">
    <text evidence="11">The sequence shown here is derived from an EMBL/GenBank/DDBJ whole genome shotgun (WGS) entry which is preliminary data.</text>
</comment>
<feature type="transmembrane region" description="Helical" evidence="7">
    <location>
        <begin position="95"/>
        <end position="117"/>
    </location>
</feature>
<dbReference type="InterPro" id="IPR006685">
    <property type="entry name" value="MscS_channel_2nd"/>
</dbReference>
<dbReference type="SUPFAM" id="SSF50182">
    <property type="entry name" value="Sm-like ribonucleoproteins"/>
    <property type="match status" value="1"/>
</dbReference>
<gene>
    <name evidence="11" type="ORF">COU18_03145</name>
</gene>
<dbReference type="Pfam" id="PF00924">
    <property type="entry name" value="MS_channel_2nd"/>
    <property type="match status" value="1"/>
</dbReference>
<dbReference type="EMBL" id="PFBK01000008">
    <property type="protein sequence ID" value="PIR83653.1"/>
    <property type="molecule type" value="Genomic_DNA"/>
</dbReference>
<dbReference type="Gene3D" id="3.30.70.100">
    <property type="match status" value="1"/>
</dbReference>
<dbReference type="PANTHER" id="PTHR30460:SF0">
    <property type="entry name" value="MODERATE CONDUCTANCE MECHANOSENSITIVE CHANNEL YBIO"/>
    <property type="match status" value="1"/>
</dbReference>
<dbReference type="InterPro" id="IPR010920">
    <property type="entry name" value="LSM_dom_sf"/>
</dbReference>
<feature type="transmembrane region" description="Helical" evidence="7">
    <location>
        <begin position="20"/>
        <end position="41"/>
    </location>
</feature>
<dbReference type="GO" id="GO:0008381">
    <property type="term" value="F:mechanosensitive monoatomic ion channel activity"/>
    <property type="evidence" value="ECO:0007669"/>
    <property type="project" value="InterPro"/>
</dbReference>
<dbReference type="Gene3D" id="2.30.30.60">
    <property type="match status" value="1"/>
</dbReference>
<protein>
    <submittedName>
        <fullName evidence="11">Mechanosensitive ion channel family protein</fullName>
    </submittedName>
</protein>
<dbReference type="InterPro" id="IPR049278">
    <property type="entry name" value="MS_channel_C"/>
</dbReference>
<evidence type="ECO:0000313" key="11">
    <source>
        <dbReference type="EMBL" id="PIR83653.1"/>
    </source>
</evidence>
<organism evidence="11 12">
    <name type="scientific">Candidatus Kaiserbacteria bacterium CG10_big_fil_rev_8_21_14_0_10_51_14</name>
    <dbReference type="NCBI Taxonomy" id="1974610"/>
    <lineage>
        <taxon>Bacteria</taxon>
        <taxon>Candidatus Kaiseribacteriota</taxon>
    </lineage>
</organism>
<evidence type="ECO:0000256" key="5">
    <source>
        <dbReference type="ARBA" id="ARBA00022989"/>
    </source>
</evidence>
<evidence type="ECO:0000256" key="3">
    <source>
        <dbReference type="ARBA" id="ARBA00022475"/>
    </source>
</evidence>
<dbReference type="InterPro" id="IPR049142">
    <property type="entry name" value="MS_channel_1st"/>
</dbReference>
<dbReference type="Gene3D" id="1.10.287.1260">
    <property type="match status" value="1"/>
</dbReference>
<dbReference type="InterPro" id="IPR011066">
    <property type="entry name" value="MscS_channel_C_sf"/>
</dbReference>
<dbReference type="Pfam" id="PF21088">
    <property type="entry name" value="MS_channel_1st"/>
    <property type="match status" value="1"/>
</dbReference>
<feature type="domain" description="Mechanosensitive ion channel MscS C-terminal" evidence="9">
    <location>
        <begin position="185"/>
        <end position="273"/>
    </location>
</feature>
<evidence type="ECO:0000256" key="4">
    <source>
        <dbReference type="ARBA" id="ARBA00022692"/>
    </source>
</evidence>